<comment type="caution">
    <text evidence="1">The sequence shown here is derived from an EMBL/GenBank/DDBJ whole genome shotgun (WGS) entry which is preliminary data.</text>
</comment>
<proteinExistence type="predicted"/>
<dbReference type="EMBL" id="MU277339">
    <property type="protein sequence ID" value="KAI0054841.1"/>
    <property type="molecule type" value="Genomic_DNA"/>
</dbReference>
<evidence type="ECO:0000313" key="1">
    <source>
        <dbReference type="EMBL" id="KAI0054841.1"/>
    </source>
</evidence>
<reference evidence="1" key="2">
    <citation type="journal article" date="2022" name="New Phytol.">
        <title>Evolutionary transition to the ectomycorrhizal habit in the genomes of a hyperdiverse lineage of mushroom-forming fungi.</title>
        <authorList>
            <person name="Looney B."/>
            <person name="Miyauchi S."/>
            <person name="Morin E."/>
            <person name="Drula E."/>
            <person name="Courty P.E."/>
            <person name="Kohler A."/>
            <person name="Kuo A."/>
            <person name="LaButti K."/>
            <person name="Pangilinan J."/>
            <person name="Lipzen A."/>
            <person name="Riley R."/>
            <person name="Andreopoulos W."/>
            <person name="He G."/>
            <person name="Johnson J."/>
            <person name="Nolan M."/>
            <person name="Tritt A."/>
            <person name="Barry K.W."/>
            <person name="Grigoriev I.V."/>
            <person name="Nagy L.G."/>
            <person name="Hibbett D."/>
            <person name="Henrissat B."/>
            <person name="Matheny P.B."/>
            <person name="Labbe J."/>
            <person name="Martin F.M."/>
        </authorList>
    </citation>
    <scope>NUCLEOTIDE SEQUENCE</scope>
    <source>
        <strain evidence="1">HHB10654</strain>
    </source>
</reference>
<organism evidence="1 2">
    <name type="scientific">Artomyces pyxidatus</name>
    <dbReference type="NCBI Taxonomy" id="48021"/>
    <lineage>
        <taxon>Eukaryota</taxon>
        <taxon>Fungi</taxon>
        <taxon>Dikarya</taxon>
        <taxon>Basidiomycota</taxon>
        <taxon>Agaricomycotina</taxon>
        <taxon>Agaricomycetes</taxon>
        <taxon>Russulales</taxon>
        <taxon>Auriscalpiaceae</taxon>
        <taxon>Artomyces</taxon>
    </lineage>
</organism>
<gene>
    <name evidence="1" type="ORF">BV25DRAFT_1922316</name>
</gene>
<name>A0ACB8SGE0_9AGAM</name>
<keyword evidence="2" id="KW-1185">Reference proteome</keyword>
<dbReference type="Proteomes" id="UP000814140">
    <property type="component" value="Unassembled WGS sequence"/>
</dbReference>
<accession>A0ACB8SGE0</accession>
<evidence type="ECO:0000313" key="2">
    <source>
        <dbReference type="Proteomes" id="UP000814140"/>
    </source>
</evidence>
<reference evidence="1" key="1">
    <citation type="submission" date="2021-03" db="EMBL/GenBank/DDBJ databases">
        <authorList>
            <consortium name="DOE Joint Genome Institute"/>
            <person name="Ahrendt S."/>
            <person name="Looney B.P."/>
            <person name="Miyauchi S."/>
            <person name="Morin E."/>
            <person name="Drula E."/>
            <person name="Courty P.E."/>
            <person name="Chicoki N."/>
            <person name="Fauchery L."/>
            <person name="Kohler A."/>
            <person name="Kuo A."/>
            <person name="Labutti K."/>
            <person name="Pangilinan J."/>
            <person name="Lipzen A."/>
            <person name="Riley R."/>
            <person name="Andreopoulos W."/>
            <person name="He G."/>
            <person name="Johnson J."/>
            <person name="Barry K.W."/>
            <person name="Grigoriev I.V."/>
            <person name="Nagy L."/>
            <person name="Hibbett D."/>
            <person name="Henrissat B."/>
            <person name="Matheny P.B."/>
            <person name="Labbe J."/>
            <person name="Martin F."/>
        </authorList>
    </citation>
    <scope>NUCLEOTIDE SEQUENCE</scope>
    <source>
        <strain evidence="1">HHB10654</strain>
    </source>
</reference>
<sequence>MEALQMLRGAMAGLLGQLDQHEMNWEDERKQAWVHRGNELLEIAKLQGSRANVELEDEIRQLCIGLTRLSDPSWANWCQKVALPAAPEPVGEENEDVYAARLASLLALRESKALDDVAYERAVRDTNAAQRRGHTLPPPPPLNMQGVQAASDSLGARPPAINPSPDPPTPPTATSSRVQSTSASIKRRTSRKSSANPPKPDASPTGAPLPSPDRKGKRKASADAPGHSRKVRARGSASPQRKSSVSDMVPMDVGTTAPLGGGTRIVGETVNPSPPARVGPGKGRCGENKTHAKTSIPARHERSLAAAGHRLTMPPGPSPWTAPDPALPPLEGDDLAGAAGARQVTATPEAEFSLADRTMLRVSRMQRTSIKARMLVVTALYAHLYEKEARILQASPRNAEVDEDDATADERDEQD</sequence>
<protein>
    <submittedName>
        <fullName evidence="1">Uncharacterized protein</fullName>
    </submittedName>
</protein>